<evidence type="ECO:0000256" key="7">
    <source>
        <dbReference type="ARBA" id="ARBA00023136"/>
    </source>
</evidence>
<feature type="region of interest" description="Disordered" evidence="8">
    <location>
        <begin position="234"/>
        <end position="256"/>
    </location>
</feature>
<keyword evidence="13" id="KW-1185">Reference proteome</keyword>
<evidence type="ECO:0000256" key="2">
    <source>
        <dbReference type="ARBA" id="ARBA00022614"/>
    </source>
</evidence>
<proteinExistence type="predicted"/>
<evidence type="ECO:0000256" key="5">
    <source>
        <dbReference type="ARBA" id="ARBA00022737"/>
    </source>
</evidence>
<accession>A0AAF0XQZ1</accession>
<feature type="transmembrane region" description="Helical" evidence="9">
    <location>
        <begin position="265"/>
        <end position="283"/>
    </location>
</feature>
<dbReference type="Proteomes" id="UP000077755">
    <property type="component" value="Chromosome 8"/>
</dbReference>
<keyword evidence="2" id="KW-0433">Leucine-rich repeat</keyword>
<feature type="signal peptide" evidence="10">
    <location>
        <begin position="1"/>
        <end position="24"/>
    </location>
</feature>
<keyword evidence="6 9" id="KW-1133">Transmembrane helix</keyword>
<dbReference type="Pfam" id="PF13855">
    <property type="entry name" value="LRR_8"/>
    <property type="match status" value="1"/>
</dbReference>
<dbReference type="Pfam" id="PF07714">
    <property type="entry name" value="PK_Tyr_Ser-Thr"/>
    <property type="match status" value="1"/>
</dbReference>
<feature type="region of interest" description="Disordered" evidence="8">
    <location>
        <begin position="303"/>
        <end position="338"/>
    </location>
</feature>
<dbReference type="InterPro" id="IPR001611">
    <property type="entry name" value="Leu-rich_rpt"/>
</dbReference>
<dbReference type="FunFam" id="3.80.10.10:FF:000400">
    <property type="entry name" value="Nuclear pore complex protein NUP107"/>
    <property type="match status" value="1"/>
</dbReference>
<dbReference type="GO" id="GO:0016020">
    <property type="term" value="C:membrane"/>
    <property type="evidence" value="ECO:0007669"/>
    <property type="project" value="UniProtKB-SubCell"/>
</dbReference>
<dbReference type="InterPro" id="IPR001245">
    <property type="entry name" value="Ser-Thr/Tyr_kinase_cat_dom"/>
</dbReference>
<evidence type="ECO:0000313" key="12">
    <source>
        <dbReference type="EMBL" id="WOH11349.1"/>
    </source>
</evidence>
<dbReference type="InterPro" id="IPR046959">
    <property type="entry name" value="PRK1-6/SRF4-like"/>
</dbReference>
<evidence type="ECO:0000256" key="1">
    <source>
        <dbReference type="ARBA" id="ARBA00004370"/>
    </source>
</evidence>
<protein>
    <recommendedName>
        <fullName evidence="11">Protein kinase domain-containing protein</fullName>
    </recommendedName>
</protein>
<dbReference type="PANTHER" id="PTHR48007:SF29">
    <property type="entry name" value="POLLEN RECEPTOR-LIKE KINASE 3"/>
    <property type="match status" value="1"/>
</dbReference>
<name>A0AAF0XQZ1_DAUCS</name>
<reference evidence="12" key="2">
    <citation type="submission" date="2022-03" db="EMBL/GenBank/DDBJ databases">
        <title>Draft title - Genomic analysis of global carrot germplasm unveils the trajectory of domestication and the origin of high carotenoid orange carrot.</title>
        <authorList>
            <person name="Iorizzo M."/>
            <person name="Ellison S."/>
            <person name="Senalik D."/>
            <person name="Macko-Podgorni A."/>
            <person name="Grzebelus D."/>
            <person name="Bostan H."/>
            <person name="Rolling W."/>
            <person name="Curaba J."/>
            <person name="Simon P."/>
        </authorList>
    </citation>
    <scope>NUCLEOTIDE SEQUENCE</scope>
    <source>
        <tissue evidence="12">Leaf</tissue>
    </source>
</reference>
<dbReference type="EMBL" id="CP093350">
    <property type="protein sequence ID" value="WOH11349.1"/>
    <property type="molecule type" value="Genomic_DNA"/>
</dbReference>
<dbReference type="PROSITE" id="PS50011">
    <property type="entry name" value="PROTEIN_KINASE_DOM"/>
    <property type="match status" value="1"/>
</dbReference>
<keyword evidence="5" id="KW-0677">Repeat</keyword>
<dbReference type="InterPro" id="IPR011009">
    <property type="entry name" value="Kinase-like_dom_sf"/>
</dbReference>
<feature type="domain" description="Protein kinase" evidence="11">
    <location>
        <begin position="364"/>
        <end position="640"/>
    </location>
</feature>
<dbReference type="SUPFAM" id="SSF52058">
    <property type="entry name" value="L domain-like"/>
    <property type="match status" value="1"/>
</dbReference>
<dbReference type="InterPro" id="IPR013210">
    <property type="entry name" value="LRR_N_plant-typ"/>
</dbReference>
<keyword evidence="7 9" id="KW-0472">Membrane</keyword>
<evidence type="ECO:0000256" key="8">
    <source>
        <dbReference type="SAM" id="MobiDB-lite"/>
    </source>
</evidence>
<evidence type="ECO:0000256" key="3">
    <source>
        <dbReference type="ARBA" id="ARBA00022692"/>
    </source>
</evidence>
<dbReference type="SUPFAM" id="SSF56112">
    <property type="entry name" value="Protein kinase-like (PK-like)"/>
    <property type="match status" value="1"/>
</dbReference>
<reference evidence="12" key="1">
    <citation type="journal article" date="2016" name="Nat. Genet.">
        <title>A high-quality carrot genome assembly provides new insights into carotenoid accumulation and asterid genome evolution.</title>
        <authorList>
            <person name="Iorizzo M."/>
            <person name="Ellison S."/>
            <person name="Senalik D."/>
            <person name="Zeng P."/>
            <person name="Satapoomin P."/>
            <person name="Huang J."/>
            <person name="Bowman M."/>
            <person name="Iovene M."/>
            <person name="Sanseverino W."/>
            <person name="Cavagnaro P."/>
            <person name="Yildiz M."/>
            <person name="Macko-Podgorni A."/>
            <person name="Moranska E."/>
            <person name="Grzebelus E."/>
            <person name="Grzebelus D."/>
            <person name="Ashrafi H."/>
            <person name="Zheng Z."/>
            <person name="Cheng S."/>
            <person name="Spooner D."/>
            <person name="Van Deynze A."/>
            <person name="Simon P."/>
        </authorList>
    </citation>
    <scope>NUCLEOTIDE SEQUENCE</scope>
    <source>
        <tissue evidence="12">Leaf</tissue>
    </source>
</reference>
<evidence type="ECO:0000259" key="11">
    <source>
        <dbReference type="PROSITE" id="PS50011"/>
    </source>
</evidence>
<evidence type="ECO:0000313" key="13">
    <source>
        <dbReference type="Proteomes" id="UP000077755"/>
    </source>
</evidence>
<dbReference type="InterPro" id="IPR000719">
    <property type="entry name" value="Prot_kinase_dom"/>
</dbReference>
<dbReference type="Gene3D" id="3.30.200.20">
    <property type="entry name" value="Phosphorylase Kinase, domain 1"/>
    <property type="match status" value="1"/>
</dbReference>
<dbReference type="GO" id="GO:0005524">
    <property type="term" value="F:ATP binding"/>
    <property type="evidence" value="ECO:0007669"/>
    <property type="project" value="InterPro"/>
</dbReference>
<keyword evidence="4 10" id="KW-0732">Signal</keyword>
<evidence type="ECO:0000256" key="10">
    <source>
        <dbReference type="SAM" id="SignalP"/>
    </source>
</evidence>
<dbReference type="PANTHER" id="PTHR48007">
    <property type="entry name" value="LEUCINE-RICH REPEAT RECEPTOR-LIKE PROTEIN KINASE PXC1"/>
    <property type="match status" value="1"/>
</dbReference>
<organism evidence="12 13">
    <name type="scientific">Daucus carota subsp. sativus</name>
    <name type="common">Carrot</name>
    <dbReference type="NCBI Taxonomy" id="79200"/>
    <lineage>
        <taxon>Eukaryota</taxon>
        <taxon>Viridiplantae</taxon>
        <taxon>Streptophyta</taxon>
        <taxon>Embryophyta</taxon>
        <taxon>Tracheophyta</taxon>
        <taxon>Spermatophyta</taxon>
        <taxon>Magnoliopsida</taxon>
        <taxon>eudicotyledons</taxon>
        <taxon>Gunneridae</taxon>
        <taxon>Pentapetalae</taxon>
        <taxon>asterids</taxon>
        <taxon>campanulids</taxon>
        <taxon>Apiales</taxon>
        <taxon>Apiaceae</taxon>
        <taxon>Apioideae</taxon>
        <taxon>Scandiceae</taxon>
        <taxon>Daucinae</taxon>
        <taxon>Daucus</taxon>
        <taxon>Daucus sect. Daucus</taxon>
    </lineage>
</organism>
<evidence type="ECO:0000256" key="9">
    <source>
        <dbReference type="SAM" id="Phobius"/>
    </source>
</evidence>
<dbReference type="AlphaFoldDB" id="A0AAF0XQZ1"/>
<evidence type="ECO:0000256" key="6">
    <source>
        <dbReference type="ARBA" id="ARBA00022989"/>
    </source>
</evidence>
<dbReference type="Pfam" id="PF08263">
    <property type="entry name" value="LRRNT_2"/>
    <property type="match status" value="1"/>
</dbReference>
<dbReference type="Gene3D" id="1.10.510.10">
    <property type="entry name" value="Transferase(Phosphotransferase) domain 1"/>
    <property type="match status" value="1"/>
</dbReference>
<keyword evidence="3 9" id="KW-0812">Transmembrane</keyword>
<feature type="chain" id="PRO_5041957119" description="Protein kinase domain-containing protein" evidence="10">
    <location>
        <begin position="25"/>
        <end position="640"/>
    </location>
</feature>
<sequence length="640" mass="70428">MVVVRSNFLCLFLIFLSLAPSSHSISEAEALLQFKASITNARALDSWTPDTLPCPPQGNAWVGLNCANGQVRTITLFNMGLAGKIDIVPLEQLSGLKFIIMANNSFEGEIPAFNRLADLKAFYISSNKFSGEIPSDYFANMKALKKLWLDNNNFSGKIPESITQLPILRELRIENNQFSGPIPPLKQDSLADLDVSNNKLEGEIPEYLVKFNATAFKNNPGLCNEKLGMKCTNGAPPPEIDAVDAPDSPFSRSPPQLDTNKSLRVTWVVLAIVIILLALTIFFKTDKKEDSFAPLGKENLDETVQVHIPSPKRTLSSSSSKNRMGGSANYSRKSGASNAGGKLGSDLVVINDEKGVFGMSDLMKAAAEVLGNGGLGSAYKAMMSNGVSVVVKRMREMNAMTKETFDTEMRRIGSLKHNNILTPLAYHYRKDEKLMVSEFVPKGSLLYILHGDRGVSHSELNWATRLKIIQGIARGMGYLHSEFSSYELPHGNLKSSNVLLGSNYKPLLSDYAMYPLVNNTQSAQAMFAFKSPEAVLYQQVSHKSDVYCLGILILEILTGKFPSQYLNNQKGGTDVVQWVRTSLSEKRESELIDPEIAGASAASLDQMVKLLHIGAACTENDQDRRLDMKEAIRRIEEIQA</sequence>
<feature type="compositionally biased region" description="Polar residues" evidence="8">
    <location>
        <begin position="328"/>
        <end position="337"/>
    </location>
</feature>
<comment type="subcellular location">
    <subcellularLocation>
        <location evidence="1">Membrane</location>
    </subcellularLocation>
</comment>
<dbReference type="Gene3D" id="3.80.10.10">
    <property type="entry name" value="Ribonuclease Inhibitor"/>
    <property type="match status" value="2"/>
</dbReference>
<dbReference type="InterPro" id="IPR032675">
    <property type="entry name" value="LRR_dom_sf"/>
</dbReference>
<gene>
    <name evidence="12" type="ORF">DCAR_0830831</name>
</gene>
<dbReference type="Pfam" id="PF00560">
    <property type="entry name" value="LRR_1"/>
    <property type="match status" value="1"/>
</dbReference>
<dbReference type="GO" id="GO:0004672">
    <property type="term" value="F:protein kinase activity"/>
    <property type="evidence" value="ECO:0007669"/>
    <property type="project" value="InterPro"/>
</dbReference>
<evidence type="ECO:0000256" key="4">
    <source>
        <dbReference type="ARBA" id="ARBA00022729"/>
    </source>
</evidence>